<dbReference type="OrthoDB" id="1723554at2759"/>
<dbReference type="PROSITE" id="PS51257">
    <property type="entry name" value="PROKAR_LIPOPROTEIN"/>
    <property type="match status" value="1"/>
</dbReference>
<protein>
    <submittedName>
        <fullName evidence="2">Uncharacterized protein</fullName>
    </submittedName>
</protein>
<accession>A0A0J8B979</accession>
<evidence type="ECO:0000313" key="2">
    <source>
        <dbReference type="EMBL" id="KMS96523.1"/>
    </source>
</evidence>
<feature type="signal peptide" evidence="1">
    <location>
        <begin position="1"/>
        <end position="27"/>
    </location>
</feature>
<organism evidence="2 3">
    <name type="scientific">Beta vulgaris subsp. vulgaris</name>
    <name type="common">Beet</name>
    <dbReference type="NCBI Taxonomy" id="3555"/>
    <lineage>
        <taxon>Eukaryota</taxon>
        <taxon>Viridiplantae</taxon>
        <taxon>Streptophyta</taxon>
        <taxon>Embryophyta</taxon>
        <taxon>Tracheophyta</taxon>
        <taxon>Spermatophyta</taxon>
        <taxon>Magnoliopsida</taxon>
        <taxon>eudicotyledons</taxon>
        <taxon>Gunneridae</taxon>
        <taxon>Pentapetalae</taxon>
        <taxon>Caryophyllales</taxon>
        <taxon>Chenopodiaceae</taxon>
        <taxon>Betoideae</taxon>
        <taxon>Beta</taxon>
    </lineage>
</organism>
<evidence type="ECO:0000313" key="3">
    <source>
        <dbReference type="Proteomes" id="UP000035740"/>
    </source>
</evidence>
<name>A0A0J8B979_BETVV</name>
<proteinExistence type="predicted"/>
<feature type="chain" id="PRO_5005294646" evidence="1">
    <location>
        <begin position="28"/>
        <end position="81"/>
    </location>
</feature>
<dbReference type="Proteomes" id="UP000035740">
    <property type="component" value="Unassembled WGS sequence"/>
</dbReference>
<dbReference type="EMBL" id="KQ090375">
    <property type="protein sequence ID" value="KMS96523.1"/>
    <property type="molecule type" value="Genomic_DNA"/>
</dbReference>
<dbReference type="AlphaFoldDB" id="A0A0J8B979"/>
<gene>
    <name evidence="2" type="ORF">BVRB_8g202160</name>
</gene>
<keyword evidence="3" id="KW-1185">Reference proteome</keyword>
<sequence>MAQKGNGAAAIAMVLSCLMIISLFANAARVPSSPFPVTQSNPQAHPKEIVYYPQGCRCCWFNWKPTITCGAVCCGDGCSCT</sequence>
<evidence type="ECO:0000256" key="1">
    <source>
        <dbReference type="SAM" id="SignalP"/>
    </source>
</evidence>
<dbReference type="Gramene" id="KMS96523">
    <property type="protein sequence ID" value="KMS96523"/>
    <property type="gene ID" value="BVRB_8g202160"/>
</dbReference>
<reference evidence="2 3" key="1">
    <citation type="journal article" date="2014" name="Nature">
        <title>The genome of the recently domesticated crop plant sugar beet (Beta vulgaris).</title>
        <authorList>
            <person name="Dohm J.C."/>
            <person name="Minoche A.E."/>
            <person name="Holtgrawe D."/>
            <person name="Capella-Gutierrez S."/>
            <person name="Zakrzewski F."/>
            <person name="Tafer H."/>
            <person name="Rupp O."/>
            <person name="Sorensen T.R."/>
            <person name="Stracke R."/>
            <person name="Reinhardt R."/>
            <person name="Goesmann A."/>
            <person name="Kraft T."/>
            <person name="Schulz B."/>
            <person name="Stadler P.F."/>
            <person name="Schmidt T."/>
            <person name="Gabaldon T."/>
            <person name="Lehrach H."/>
            <person name="Weisshaar B."/>
            <person name="Himmelbauer H."/>
        </authorList>
    </citation>
    <scope>NUCLEOTIDE SEQUENCE [LARGE SCALE GENOMIC DNA]</scope>
    <source>
        <tissue evidence="2">Taproot</tissue>
    </source>
</reference>
<keyword evidence="1" id="KW-0732">Signal</keyword>